<dbReference type="GO" id="GO:0008168">
    <property type="term" value="F:methyltransferase activity"/>
    <property type="evidence" value="ECO:0007669"/>
    <property type="project" value="UniProtKB-KW"/>
</dbReference>
<evidence type="ECO:0000313" key="5">
    <source>
        <dbReference type="Proteomes" id="UP001050975"/>
    </source>
</evidence>
<dbReference type="Proteomes" id="UP001050975">
    <property type="component" value="Unassembled WGS sequence"/>
</dbReference>
<protein>
    <submittedName>
        <fullName evidence="4">Type II restriction enzyme NspV homolog</fullName>
    </submittedName>
</protein>
<keyword evidence="2" id="KW-0808">Transferase</keyword>
<gene>
    <name evidence="4" type="ORF">MiSe_61450</name>
</gene>
<dbReference type="PANTHER" id="PTHR33841">
    <property type="entry name" value="DNA METHYLTRANSFERASE YEEA-RELATED"/>
    <property type="match status" value="1"/>
</dbReference>
<evidence type="ECO:0000256" key="3">
    <source>
        <dbReference type="ARBA" id="ARBA00022691"/>
    </source>
</evidence>
<name>A0AAV3XFH7_9CYAN</name>
<keyword evidence="3" id="KW-0949">S-adenosyl-L-methionine</keyword>
<dbReference type="EMBL" id="BLAY01000118">
    <property type="protein sequence ID" value="GET41333.1"/>
    <property type="molecule type" value="Genomic_DNA"/>
</dbReference>
<dbReference type="CDD" id="cd02440">
    <property type="entry name" value="AdoMet_MTases"/>
    <property type="match status" value="1"/>
</dbReference>
<dbReference type="SUPFAM" id="SSF53335">
    <property type="entry name" value="S-adenosyl-L-methionine-dependent methyltransferases"/>
    <property type="match status" value="1"/>
</dbReference>
<dbReference type="PANTHER" id="PTHR33841:SF5">
    <property type="entry name" value="DNA METHYLASE (MODIFICATION METHYLASE) (METHYLTRANSFERASE)-RELATED"/>
    <property type="match status" value="1"/>
</dbReference>
<organism evidence="4 5">
    <name type="scientific">Microseira wollei NIES-4236</name>
    <dbReference type="NCBI Taxonomy" id="2530354"/>
    <lineage>
        <taxon>Bacteria</taxon>
        <taxon>Bacillati</taxon>
        <taxon>Cyanobacteriota</taxon>
        <taxon>Cyanophyceae</taxon>
        <taxon>Oscillatoriophycideae</taxon>
        <taxon>Aerosakkonematales</taxon>
        <taxon>Aerosakkonemataceae</taxon>
        <taxon>Microseira</taxon>
    </lineage>
</organism>
<dbReference type="Gene3D" id="3.40.50.150">
    <property type="entry name" value="Vaccinia Virus protein VP39"/>
    <property type="match status" value="1"/>
</dbReference>
<evidence type="ECO:0000313" key="4">
    <source>
        <dbReference type="EMBL" id="GET41333.1"/>
    </source>
</evidence>
<proteinExistence type="predicted"/>
<dbReference type="GO" id="GO:0032259">
    <property type="term" value="P:methylation"/>
    <property type="evidence" value="ECO:0007669"/>
    <property type="project" value="UniProtKB-KW"/>
</dbReference>
<dbReference type="InterPro" id="IPR050953">
    <property type="entry name" value="N4_N6_ade-DNA_methylase"/>
</dbReference>
<accession>A0AAV3XFH7</accession>
<keyword evidence="1" id="KW-0489">Methyltransferase</keyword>
<dbReference type="InterPro" id="IPR029063">
    <property type="entry name" value="SAM-dependent_MTases_sf"/>
</dbReference>
<keyword evidence="5" id="KW-1185">Reference proteome</keyword>
<dbReference type="RefSeq" id="WP_226587556.1">
    <property type="nucleotide sequence ID" value="NZ_BLAY01000118.1"/>
</dbReference>
<evidence type="ECO:0000256" key="1">
    <source>
        <dbReference type="ARBA" id="ARBA00022603"/>
    </source>
</evidence>
<evidence type="ECO:0000256" key="2">
    <source>
        <dbReference type="ARBA" id="ARBA00022679"/>
    </source>
</evidence>
<comment type="caution">
    <text evidence="4">The sequence shown here is derived from an EMBL/GenBank/DDBJ whole genome shotgun (WGS) entry which is preliminary data.</text>
</comment>
<reference evidence="4" key="1">
    <citation type="submission" date="2019-10" db="EMBL/GenBank/DDBJ databases">
        <title>Draft genome sequece of Microseira wollei NIES-4236.</title>
        <authorList>
            <person name="Yamaguchi H."/>
            <person name="Suzuki S."/>
            <person name="Kawachi M."/>
        </authorList>
    </citation>
    <scope>NUCLEOTIDE SEQUENCE</scope>
    <source>
        <strain evidence="4">NIES-4236</strain>
    </source>
</reference>
<dbReference type="AlphaFoldDB" id="A0AAV3XFH7"/>
<sequence>MIQVASKTKVEYGDFQTPLELTEKICHKLVYLGVSPDVIVEPTCGIGNFIQAAARSFQLASKIIGVEINPNHLQEIKNKKQLSQDERIAIKQGDFFEFDWYSLINKIEVKILVLGNFPWVTNSQQGAIGSKNLPKKSNFKNCSGLDAITGKSNFDISEWMLIQSIQWLQKREAYLAMLCKTSVSRKILSYIHSRNLNIAYCATYKIDAKKYFDANVDACLLVCKFDSDSQNYFCDVFSSLEADTYYRIGYRNNILIKDITSFDKLKYLYNPQQGEKWRSGIKHDCSSVMELRKVDDSFVNGLGEVVNLEETCLFPLLKGSDVAQNRTEIVERYVLVTQRFIGESTEYIQKLAPKTWNYLETHAEYLDSRKSKIYQRSSRFSIFGVGSYTFAPWKIAICGLYKKLDFRLIGKTNNKATVFDDTVYFLSFEDEKAAEKTFMLLTSRLAIDFYESLIFWDEKRPIKSSILNSLDLSAIAERLSINF</sequence>